<dbReference type="PROSITE" id="PS50263">
    <property type="entry name" value="CN_HYDROLASE"/>
    <property type="match status" value="1"/>
</dbReference>
<dbReference type="PANTHER" id="PTHR23088">
    <property type="entry name" value="NITRILASE-RELATED"/>
    <property type="match status" value="1"/>
</dbReference>
<evidence type="ECO:0000259" key="2">
    <source>
        <dbReference type="PROSITE" id="PS50263"/>
    </source>
</evidence>
<proteinExistence type="inferred from homology"/>
<organism evidence="3 4">
    <name type="scientific">Parafrankia soli</name>
    <dbReference type="NCBI Taxonomy" id="2599596"/>
    <lineage>
        <taxon>Bacteria</taxon>
        <taxon>Bacillati</taxon>
        <taxon>Actinomycetota</taxon>
        <taxon>Actinomycetes</taxon>
        <taxon>Frankiales</taxon>
        <taxon>Frankiaceae</taxon>
        <taxon>Parafrankia</taxon>
    </lineage>
</organism>
<reference evidence="4" key="1">
    <citation type="submission" date="2016-07" db="EMBL/GenBank/DDBJ databases">
        <title>Frankia sp. NRRL B-16219 Genome sequencing.</title>
        <authorList>
            <person name="Ghodhbane-Gtari F."/>
            <person name="Swanson E."/>
            <person name="Gueddou A."/>
            <person name="Louati M."/>
            <person name="Nouioui I."/>
            <person name="Hezbri K."/>
            <person name="Abebe-Akele F."/>
            <person name="Simpson S."/>
            <person name="Morris K."/>
            <person name="Thomas K."/>
            <person name="Gtari M."/>
            <person name="Tisa L.S."/>
        </authorList>
    </citation>
    <scope>NUCLEOTIDE SEQUENCE [LARGE SCALE GENOMIC DNA]</scope>
    <source>
        <strain evidence="4">NRRL B-16219</strain>
    </source>
</reference>
<dbReference type="InterPro" id="IPR001110">
    <property type="entry name" value="UPF0012_CS"/>
</dbReference>
<gene>
    <name evidence="3" type="ORF">BBK14_29855</name>
</gene>
<dbReference type="InterPro" id="IPR003010">
    <property type="entry name" value="C-N_Hydrolase"/>
</dbReference>
<name>A0A1S1PA85_9ACTN</name>
<keyword evidence="3" id="KW-0012">Acyltransferase</keyword>
<comment type="similarity">
    <text evidence="1">Belongs to the carbon-nitrogen hydrolase superfamily. NIT1/NIT2 family.</text>
</comment>
<dbReference type="PROSITE" id="PS01227">
    <property type="entry name" value="UPF0012"/>
    <property type="match status" value="1"/>
</dbReference>
<evidence type="ECO:0000256" key="1">
    <source>
        <dbReference type="ARBA" id="ARBA00010613"/>
    </source>
</evidence>
<dbReference type="Proteomes" id="UP000179769">
    <property type="component" value="Unassembled WGS sequence"/>
</dbReference>
<dbReference type="CDD" id="cd07583">
    <property type="entry name" value="nitrilase_5"/>
    <property type="match status" value="1"/>
</dbReference>
<accession>A0A1S1PA85</accession>
<feature type="domain" description="CN hydrolase" evidence="2">
    <location>
        <begin position="1"/>
        <end position="241"/>
    </location>
</feature>
<comment type="caution">
    <text evidence="3">The sequence shown here is derived from an EMBL/GenBank/DDBJ whole genome shotgun (WGS) entry which is preliminary data.</text>
</comment>
<dbReference type="PANTHER" id="PTHR23088:SF27">
    <property type="entry name" value="DEAMINATED GLUTATHIONE AMIDASE"/>
    <property type="match status" value="1"/>
</dbReference>
<keyword evidence="4" id="KW-1185">Reference proteome</keyword>
<dbReference type="Pfam" id="PF00795">
    <property type="entry name" value="CN_hydrolase"/>
    <property type="match status" value="1"/>
</dbReference>
<dbReference type="GO" id="GO:0016746">
    <property type="term" value="F:acyltransferase activity"/>
    <property type="evidence" value="ECO:0007669"/>
    <property type="project" value="UniProtKB-KW"/>
</dbReference>
<dbReference type="SUPFAM" id="SSF56317">
    <property type="entry name" value="Carbon-nitrogen hydrolase"/>
    <property type="match status" value="1"/>
</dbReference>
<dbReference type="RefSeq" id="WP_071067264.1">
    <property type="nucleotide sequence ID" value="NZ_MAXA01000288.1"/>
</dbReference>
<evidence type="ECO:0000313" key="3">
    <source>
        <dbReference type="EMBL" id="OHV18640.1"/>
    </source>
</evidence>
<keyword evidence="3" id="KW-0808">Transferase</keyword>
<sequence length="270" mass="28751">MRVVLLQIACPDDESPADRGARVLADLRGLGAGEADLVVLPELWRTGYFHFDRYSEDAEELAGPTIGALREVAAGRGLHIVTGSIVERAPGGALHNTTALAGPDGALLGRYRKIHLFGHESAEATLLTAGEDVFVAPTPLGAVGLATCYDLRFPELFRLLVDRGAEVVVVVSAWPLARLEHWELLVRARAVENQVFVVACNAAGRHGGVELAGTSLVVDPWGTVLARAGTGPQVLRAVLDRARLAAVRADFPVLASRRLASPDVGRPRLM</sequence>
<dbReference type="AlphaFoldDB" id="A0A1S1PA85"/>
<dbReference type="Gene3D" id="3.60.110.10">
    <property type="entry name" value="Carbon-nitrogen hydrolase"/>
    <property type="match status" value="1"/>
</dbReference>
<protein>
    <submittedName>
        <fullName evidence="3">Acyltransferase</fullName>
    </submittedName>
</protein>
<dbReference type="InterPro" id="IPR036526">
    <property type="entry name" value="C-N_Hydrolase_sf"/>
</dbReference>
<evidence type="ECO:0000313" key="4">
    <source>
        <dbReference type="Proteomes" id="UP000179769"/>
    </source>
</evidence>
<dbReference type="OrthoDB" id="9811121at2"/>
<dbReference type="EMBL" id="MAXA01000288">
    <property type="protein sequence ID" value="OHV18640.1"/>
    <property type="molecule type" value="Genomic_DNA"/>
</dbReference>